<proteinExistence type="predicted"/>
<comment type="caution">
    <text evidence="2">The sequence shown here is derived from an EMBL/GenBank/DDBJ whole genome shotgun (WGS) entry which is preliminary data.</text>
</comment>
<keyword evidence="1" id="KW-0472">Membrane</keyword>
<feature type="transmembrane region" description="Helical" evidence="1">
    <location>
        <begin position="7"/>
        <end position="29"/>
    </location>
</feature>
<dbReference type="EMBL" id="WNWW01000307">
    <property type="protein sequence ID" value="KAF3426624.1"/>
    <property type="molecule type" value="Genomic_DNA"/>
</dbReference>
<name>A0A833RMP3_9HYME</name>
<keyword evidence="1" id="KW-0812">Transmembrane</keyword>
<evidence type="ECO:0000313" key="2">
    <source>
        <dbReference type="EMBL" id="KAF3426624.1"/>
    </source>
</evidence>
<reference evidence="2" key="1">
    <citation type="submission" date="2019-11" db="EMBL/GenBank/DDBJ databases">
        <title>The nuclear and mitochondrial genomes of Frieseomelitta varia - a highly eusocial stingless bee (Meliponini) with a permanently sterile worker caste.</title>
        <authorList>
            <person name="Freitas F.C.P."/>
            <person name="Lourenco A.P."/>
            <person name="Nunes F.M.F."/>
            <person name="Paschoal A.R."/>
            <person name="Abreu F.C.P."/>
            <person name="Barbin F.O."/>
            <person name="Bataglia L."/>
            <person name="Cardoso-Junior C.A.M."/>
            <person name="Cervoni M.S."/>
            <person name="Silva S.R."/>
            <person name="Dalarmi F."/>
            <person name="Del Lama M.A."/>
            <person name="Depintor T.S."/>
            <person name="Ferreira K.M."/>
            <person name="Goria P.S."/>
            <person name="Jaskot M.C."/>
            <person name="Lago D.C."/>
            <person name="Luna-Lucena D."/>
            <person name="Moda L.M."/>
            <person name="Nascimento L."/>
            <person name="Pedrino M."/>
            <person name="Rabico F.O."/>
            <person name="Sanches F.C."/>
            <person name="Santos D.E."/>
            <person name="Santos C.G."/>
            <person name="Vieira J."/>
            <person name="Lopes T.F."/>
            <person name="Barchuk A.R."/>
            <person name="Hartfelder K."/>
            <person name="Simoes Z.L.P."/>
            <person name="Bitondi M.M.G."/>
            <person name="Pinheiro D.G."/>
        </authorList>
    </citation>
    <scope>NUCLEOTIDE SEQUENCE</scope>
    <source>
        <strain evidence="2">USP_RPSP 00005682</strain>
        <tissue evidence="2">Whole individual</tissue>
    </source>
</reference>
<evidence type="ECO:0000313" key="3">
    <source>
        <dbReference type="Proteomes" id="UP000655588"/>
    </source>
</evidence>
<feature type="transmembrane region" description="Helical" evidence="1">
    <location>
        <begin position="49"/>
        <end position="65"/>
    </location>
</feature>
<protein>
    <submittedName>
        <fullName evidence="2">Uncharacterized protein</fullName>
    </submittedName>
</protein>
<keyword evidence="1" id="KW-1133">Transmembrane helix</keyword>
<dbReference type="Proteomes" id="UP000655588">
    <property type="component" value="Unassembled WGS sequence"/>
</dbReference>
<gene>
    <name evidence="2" type="ORF">E2986_13968</name>
</gene>
<evidence type="ECO:0000256" key="1">
    <source>
        <dbReference type="SAM" id="Phobius"/>
    </source>
</evidence>
<organism evidence="2 3">
    <name type="scientific">Frieseomelitta varia</name>
    <dbReference type="NCBI Taxonomy" id="561572"/>
    <lineage>
        <taxon>Eukaryota</taxon>
        <taxon>Metazoa</taxon>
        <taxon>Ecdysozoa</taxon>
        <taxon>Arthropoda</taxon>
        <taxon>Hexapoda</taxon>
        <taxon>Insecta</taxon>
        <taxon>Pterygota</taxon>
        <taxon>Neoptera</taxon>
        <taxon>Endopterygota</taxon>
        <taxon>Hymenoptera</taxon>
        <taxon>Apocrita</taxon>
        <taxon>Aculeata</taxon>
        <taxon>Apoidea</taxon>
        <taxon>Anthophila</taxon>
        <taxon>Apidae</taxon>
        <taxon>Frieseomelitta</taxon>
    </lineage>
</organism>
<dbReference type="AlphaFoldDB" id="A0A833RMP3"/>
<accession>A0A833RMP3</accession>
<keyword evidence="3" id="KW-1185">Reference proteome</keyword>
<sequence>MDRCKRTCITFVCIFSFFAEGTVTTYIIRPLIGKIFKHKKTREGMNPRGYYHLTCGCLIIVYPSHRISKYCSHYRFSHIIGNYFIYISRFFIQRLIMLLASTGHMWISRWRVLPLLRQHIMHSKSTHCCSVPYFAT</sequence>
<feature type="transmembrane region" description="Helical" evidence="1">
    <location>
        <begin position="86"/>
        <end position="107"/>
    </location>
</feature>